<dbReference type="AlphaFoldDB" id="A0A0E9QA82"/>
<reference evidence="1" key="1">
    <citation type="submission" date="2014-11" db="EMBL/GenBank/DDBJ databases">
        <authorList>
            <person name="Amaro Gonzalez C."/>
        </authorList>
    </citation>
    <scope>NUCLEOTIDE SEQUENCE</scope>
</reference>
<name>A0A0E9QA82_ANGAN</name>
<protein>
    <submittedName>
        <fullName evidence="1">Uncharacterized protein</fullName>
    </submittedName>
</protein>
<evidence type="ECO:0000313" key="1">
    <source>
        <dbReference type="EMBL" id="JAH13761.1"/>
    </source>
</evidence>
<dbReference type="InterPro" id="IPR029016">
    <property type="entry name" value="GAF-like_dom_sf"/>
</dbReference>
<dbReference type="Gene3D" id="3.30.450.40">
    <property type="match status" value="1"/>
</dbReference>
<proteinExistence type="predicted"/>
<accession>A0A0E9QA82</accession>
<sequence length="31" mass="3430">MNGKDLVAVIMAVNKIGGPHFTKQDEEVLFQ</sequence>
<organism evidence="1">
    <name type="scientific">Anguilla anguilla</name>
    <name type="common">European freshwater eel</name>
    <name type="synonym">Muraena anguilla</name>
    <dbReference type="NCBI Taxonomy" id="7936"/>
    <lineage>
        <taxon>Eukaryota</taxon>
        <taxon>Metazoa</taxon>
        <taxon>Chordata</taxon>
        <taxon>Craniata</taxon>
        <taxon>Vertebrata</taxon>
        <taxon>Euteleostomi</taxon>
        <taxon>Actinopterygii</taxon>
        <taxon>Neopterygii</taxon>
        <taxon>Teleostei</taxon>
        <taxon>Anguilliformes</taxon>
        <taxon>Anguillidae</taxon>
        <taxon>Anguilla</taxon>
    </lineage>
</organism>
<reference evidence="1" key="2">
    <citation type="journal article" date="2015" name="Fish Shellfish Immunol.">
        <title>Early steps in the European eel (Anguilla anguilla)-Vibrio vulnificus interaction in the gills: Role of the RtxA13 toxin.</title>
        <authorList>
            <person name="Callol A."/>
            <person name="Pajuelo D."/>
            <person name="Ebbesson L."/>
            <person name="Teles M."/>
            <person name="MacKenzie S."/>
            <person name="Amaro C."/>
        </authorList>
    </citation>
    <scope>NUCLEOTIDE SEQUENCE</scope>
</reference>
<dbReference type="EMBL" id="GBXM01094816">
    <property type="protein sequence ID" value="JAH13761.1"/>
    <property type="molecule type" value="Transcribed_RNA"/>
</dbReference>